<proteinExistence type="predicted"/>
<organism evidence="1 2">
    <name type="scientific">Parendozoicomonas haliclonae</name>
    <dbReference type="NCBI Taxonomy" id="1960125"/>
    <lineage>
        <taxon>Bacteria</taxon>
        <taxon>Pseudomonadati</taxon>
        <taxon>Pseudomonadota</taxon>
        <taxon>Gammaproteobacteria</taxon>
        <taxon>Oceanospirillales</taxon>
        <taxon>Endozoicomonadaceae</taxon>
        <taxon>Parendozoicomonas</taxon>
    </lineage>
</organism>
<dbReference type="AlphaFoldDB" id="A0A1X7AJC8"/>
<reference evidence="1 2" key="1">
    <citation type="submission" date="2017-03" db="EMBL/GenBank/DDBJ databases">
        <authorList>
            <person name="Afonso C.L."/>
            <person name="Miller P.J."/>
            <person name="Scott M.A."/>
            <person name="Spackman E."/>
            <person name="Goraichik I."/>
            <person name="Dimitrov K.M."/>
            <person name="Suarez D.L."/>
            <person name="Swayne D.E."/>
        </authorList>
    </citation>
    <scope>NUCLEOTIDE SEQUENCE [LARGE SCALE GENOMIC DNA]</scope>
    <source>
        <strain evidence="1">SB41UT1</strain>
    </source>
</reference>
<dbReference type="Proteomes" id="UP000196573">
    <property type="component" value="Unassembled WGS sequence"/>
</dbReference>
<sequence length="193" mass="22203">MPECYSEQLAPDFQQTVQDRLLPLGSCIRFFRQKVFGEGAWVTGILLDASRELLLLQTISDQINLDGYQVLRRRDISHIERPAPQQEFLMKALSLRNQKPTHPGQINLNCMETALKSISRLSPLVTIRQEITDPDFCWIGRIHKVDNECLFMQSISPEALLERGSDTYDTELITRVNFGGAYEDALWQVYSNR</sequence>
<accession>A0A1X7AJC8</accession>
<keyword evidence="2" id="KW-1185">Reference proteome</keyword>
<evidence type="ECO:0000313" key="2">
    <source>
        <dbReference type="Proteomes" id="UP000196573"/>
    </source>
</evidence>
<name>A0A1X7AJC8_9GAMM</name>
<dbReference type="EMBL" id="FWPT01000004">
    <property type="protein sequence ID" value="SMA45337.1"/>
    <property type="molecule type" value="Genomic_DNA"/>
</dbReference>
<dbReference type="RefSeq" id="WP_087109197.1">
    <property type="nucleotide sequence ID" value="NZ_CBCSCN010000002.1"/>
</dbReference>
<evidence type="ECO:0000313" key="1">
    <source>
        <dbReference type="EMBL" id="SMA45337.1"/>
    </source>
</evidence>
<protein>
    <submittedName>
        <fullName evidence="1">Uncharacterized protein</fullName>
    </submittedName>
</protein>
<gene>
    <name evidence="1" type="ORF">EHSB41UT_01894</name>
</gene>
<dbReference type="OrthoDB" id="7190385at2"/>